<proteinExistence type="predicted"/>
<evidence type="ECO:0000256" key="1">
    <source>
        <dbReference type="PROSITE-ProRule" id="PRU00409"/>
    </source>
</evidence>
<dbReference type="GO" id="GO:0005524">
    <property type="term" value="F:ATP binding"/>
    <property type="evidence" value="ECO:0007669"/>
    <property type="project" value="UniProtKB-UniRule"/>
</dbReference>
<name>A0A1X7GIJ5_TRICW</name>
<dbReference type="Gene3D" id="3.30.1490.20">
    <property type="entry name" value="ATP-grasp fold, A domain"/>
    <property type="match status" value="1"/>
</dbReference>
<sequence>MKPHILVMNRWPKYGNGRQWDHELCRYDEIIPSRYVLSYLCDEEGSRGLPFEQDPRHIYRVDDFLDTEALAAQVKRAIVEHGPVSHLLAFSEYLLDPAAAMRERFDIPGQTRAEVDRFRDKTQMKRVLQAANLRVPRWFACTTREQTETRARELGFPLIVKPIRGASSKGVQKVASADALRAALVALDLGQYEIEEYIDGEILHVDGVLDQAGNCLFLCVSRYISSCLNFEAGVPLGSVIETDTPLARACRTFALACLRALALRGSAFHLELFNRDGELIFLEVGARVPGADVPYTVHRAFGINLFRLWVDAALDLPVALPVISPPRSAGWVTIPRPTPLPRRVVSAGSLLGRIPGLYRELIPAPGDLLTDTGGGYTHLQGGRFLIEGASEREVLASIREVVARYELVTTPVSTASVDLQQETPMRTLTHAELLAKRCVVFAEGCFGLFTSKVAASYLRYRPESALAVIDSTQAGKRVSEVIGYGGNIPVVANVEQALEAKPEVLLIGKGLHSAQLPPNWKAPIITAIRGGLHIINCIHFRLRSDPDIAAAADAAGITIWETKEPVPLELNKARVLALPCFVAHTCGSDSNIGKKTTALEVSLEANRRGIRTGFAATGQTGMLISGTGIVVDCIPSDFVAGAAEKVVLDAAEGNDWVVLEGQGSLNHIGASGIALALLHGGLPHALIFCHRLGLERTKVWETRIRPIPELIRLNEALTVFERPAKVVAISVNSAGLSDAEYRSEADALAQQTGLPVVDPCREGAGKLVDALLAYQKTLETVPHAEEVTQ</sequence>
<dbReference type="Gene3D" id="3.30.470.20">
    <property type="entry name" value="ATP-grasp fold, B domain"/>
    <property type="match status" value="1"/>
</dbReference>
<reference evidence="4" key="1">
    <citation type="submission" date="2017-04" db="EMBL/GenBank/DDBJ databases">
        <authorList>
            <person name="Varghese N."/>
            <person name="Submissions S."/>
        </authorList>
    </citation>
    <scope>NUCLEOTIDE SEQUENCE [LARGE SCALE GENOMIC DNA]</scope>
    <source>
        <strain evidence="4">Ballard 720</strain>
    </source>
</reference>
<keyword evidence="1" id="KW-0547">Nucleotide-binding</keyword>
<dbReference type="PANTHER" id="PTHR40690">
    <property type="entry name" value="GLL3100 PROTEIN"/>
    <property type="match status" value="1"/>
</dbReference>
<evidence type="ECO:0000313" key="4">
    <source>
        <dbReference type="Proteomes" id="UP000192911"/>
    </source>
</evidence>
<dbReference type="PANTHER" id="PTHR40690:SF1">
    <property type="entry name" value="DUF1611 DOMAIN-CONTAINING PROTEIN"/>
    <property type="match status" value="1"/>
</dbReference>
<dbReference type="InterPro" id="IPR011669">
    <property type="entry name" value="DgcN-like"/>
</dbReference>
<dbReference type="AlphaFoldDB" id="A0A1X7GIJ5"/>
<dbReference type="InterPro" id="IPR035086">
    <property type="entry name" value="DgcN-like_C"/>
</dbReference>
<accession>A0A1X7GIJ5</accession>
<dbReference type="InterPro" id="IPR027417">
    <property type="entry name" value="P-loop_NTPase"/>
</dbReference>
<protein>
    <submittedName>
        <fullName evidence="3">Uncharacterized conserved protein, NAD-dependent epimerase/dehydratase family</fullName>
    </submittedName>
</protein>
<keyword evidence="4" id="KW-1185">Reference proteome</keyword>
<dbReference type="Pfam" id="PF02655">
    <property type="entry name" value="ATP-grasp_3"/>
    <property type="match status" value="1"/>
</dbReference>
<feature type="domain" description="ATP-grasp" evidence="2">
    <location>
        <begin position="125"/>
        <end position="314"/>
    </location>
</feature>
<dbReference type="Gene3D" id="3.40.50.20">
    <property type="match status" value="1"/>
</dbReference>
<dbReference type="GO" id="GO:0046872">
    <property type="term" value="F:metal ion binding"/>
    <property type="evidence" value="ECO:0007669"/>
    <property type="project" value="InterPro"/>
</dbReference>
<dbReference type="InterPro" id="IPR035402">
    <property type="entry name" value="DgcN-like_N"/>
</dbReference>
<dbReference type="Pfam" id="PF07755">
    <property type="entry name" value="DUF1611"/>
    <property type="match status" value="1"/>
</dbReference>
<evidence type="ECO:0000313" key="3">
    <source>
        <dbReference type="EMBL" id="SMF70335.1"/>
    </source>
</evidence>
<dbReference type="InterPro" id="IPR013815">
    <property type="entry name" value="ATP_grasp_subdomain_1"/>
</dbReference>
<dbReference type="Gene3D" id="3.40.50.300">
    <property type="entry name" value="P-loop containing nucleotide triphosphate hydrolases"/>
    <property type="match status" value="1"/>
</dbReference>
<dbReference type="Pfam" id="PF17396">
    <property type="entry name" value="DUF1611_N"/>
    <property type="match status" value="1"/>
</dbReference>
<dbReference type="EMBL" id="FXAH01000016">
    <property type="protein sequence ID" value="SMF70335.1"/>
    <property type="molecule type" value="Genomic_DNA"/>
</dbReference>
<dbReference type="Proteomes" id="UP000192911">
    <property type="component" value="Unassembled WGS sequence"/>
</dbReference>
<dbReference type="Gene3D" id="3.40.50.720">
    <property type="entry name" value="NAD(P)-binding Rossmann-like Domain"/>
    <property type="match status" value="1"/>
</dbReference>
<dbReference type="InterPro" id="IPR011761">
    <property type="entry name" value="ATP-grasp"/>
</dbReference>
<dbReference type="PROSITE" id="PS50975">
    <property type="entry name" value="ATP_GRASP"/>
    <property type="match status" value="1"/>
</dbReference>
<dbReference type="InterPro" id="IPR003806">
    <property type="entry name" value="ATP-grasp_PylC-type"/>
</dbReference>
<dbReference type="SUPFAM" id="SSF56059">
    <property type="entry name" value="Glutathione synthetase ATP-binding domain-like"/>
    <property type="match status" value="1"/>
</dbReference>
<keyword evidence="1" id="KW-0067">ATP-binding</keyword>
<dbReference type="STRING" id="28094.SAMN06295900_11655"/>
<organism evidence="3 4">
    <name type="scientific">Trinickia caryophylli</name>
    <name type="common">Paraburkholderia caryophylli</name>
    <dbReference type="NCBI Taxonomy" id="28094"/>
    <lineage>
        <taxon>Bacteria</taxon>
        <taxon>Pseudomonadati</taxon>
        <taxon>Pseudomonadota</taxon>
        <taxon>Betaproteobacteria</taxon>
        <taxon>Burkholderiales</taxon>
        <taxon>Burkholderiaceae</taxon>
        <taxon>Trinickia</taxon>
    </lineage>
</organism>
<gene>
    <name evidence="3" type="ORF">SAMN06295900_11655</name>
</gene>
<dbReference type="SUPFAM" id="SSF52540">
    <property type="entry name" value="P-loop containing nucleoside triphosphate hydrolases"/>
    <property type="match status" value="1"/>
</dbReference>
<evidence type="ECO:0000259" key="2">
    <source>
        <dbReference type="PROSITE" id="PS50975"/>
    </source>
</evidence>